<reference evidence="2" key="2">
    <citation type="journal article" date="2007" name="PLoS Biol.">
        <title>Survey sequencing and comparative analysis of the elephant shark (Callorhinchus milii) genome.</title>
        <authorList>
            <person name="Venkatesh B."/>
            <person name="Kirkness E.F."/>
            <person name="Loh Y.H."/>
            <person name="Halpern A.L."/>
            <person name="Lee A.P."/>
            <person name="Johnson J."/>
            <person name="Dandona N."/>
            <person name="Viswanathan L.D."/>
            <person name="Tay A."/>
            <person name="Venter J.C."/>
            <person name="Strausberg R.L."/>
            <person name="Brenner S."/>
        </authorList>
    </citation>
    <scope>NUCLEOTIDE SEQUENCE [LARGE SCALE GENOMIC DNA]</scope>
</reference>
<sequence length="77" mass="8680">WVSVFVGLLQDVLRLRLKLPSDTDGNARRDTFKKKPVFSTEVNGWSPRNVHLTQEASISQLQAEVANFKQVSVLLTV</sequence>
<dbReference type="InParanoid" id="A0A4W3GI11"/>
<evidence type="ECO:0000313" key="2">
    <source>
        <dbReference type="Proteomes" id="UP000314986"/>
    </source>
</evidence>
<accession>A0A4W3GI11</accession>
<dbReference type="AlphaFoldDB" id="A0A4W3GI11"/>
<reference evidence="2" key="3">
    <citation type="journal article" date="2014" name="Nature">
        <title>Elephant shark genome provides unique insights into gnathostome evolution.</title>
        <authorList>
            <consortium name="International Elephant Shark Genome Sequencing Consortium"/>
            <person name="Venkatesh B."/>
            <person name="Lee A.P."/>
            <person name="Ravi V."/>
            <person name="Maurya A.K."/>
            <person name="Lian M.M."/>
            <person name="Swann J.B."/>
            <person name="Ohta Y."/>
            <person name="Flajnik M.F."/>
            <person name="Sutoh Y."/>
            <person name="Kasahara M."/>
            <person name="Hoon S."/>
            <person name="Gangu V."/>
            <person name="Roy S.W."/>
            <person name="Irimia M."/>
            <person name="Korzh V."/>
            <person name="Kondrychyn I."/>
            <person name="Lim Z.W."/>
            <person name="Tay B.H."/>
            <person name="Tohari S."/>
            <person name="Kong K.W."/>
            <person name="Ho S."/>
            <person name="Lorente-Galdos B."/>
            <person name="Quilez J."/>
            <person name="Marques-Bonet T."/>
            <person name="Raney B.J."/>
            <person name="Ingham P.W."/>
            <person name="Tay A."/>
            <person name="Hillier L.W."/>
            <person name="Minx P."/>
            <person name="Boehm T."/>
            <person name="Wilson R.K."/>
            <person name="Brenner S."/>
            <person name="Warren W.C."/>
        </authorList>
    </citation>
    <scope>NUCLEOTIDE SEQUENCE [LARGE SCALE GENOMIC DNA]</scope>
</reference>
<reference evidence="1" key="4">
    <citation type="submission" date="2025-08" db="UniProtKB">
        <authorList>
            <consortium name="Ensembl"/>
        </authorList>
    </citation>
    <scope>IDENTIFICATION</scope>
</reference>
<reference evidence="1" key="5">
    <citation type="submission" date="2025-09" db="UniProtKB">
        <authorList>
            <consortium name="Ensembl"/>
        </authorList>
    </citation>
    <scope>IDENTIFICATION</scope>
</reference>
<keyword evidence="2" id="KW-1185">Reference proteome</keyword>
<dbReference type="Ensembl" id="ENSCMIT00000003109.1">
    <property type="protein sequence ID" value="ENSCMIP00000003001.1"/>
    <property type="gene ID" value="ENSCMIG00000001768.1"/>
</dbReference>
<dbReference type="Proteomes" id="UP000314986">
    <property type="component" value="Unassembled WGS sequence"/>
</dbReference>
<name>A0A4W3GI11_CALMI</name>
<proteinExistence type="predicted"/>
<evidence type="ECO:0000313" key="1">
    <source>
        <dbReference type="Ensembl" id="ENSCMIP00000003001.1"/>
    </source>
</evidence>
<protein>
    <submittedName>
        <fullName evidence="1">Uncharacterized protein</fullName>
    </submittedName>
</protein>
<organism evidence="1 2">
    <name type="scientific">Callorhinchus milii</name>
    <name type="common">Ghost shark</name>
    <dbReference type="NCBI Taxonomy" id="7868"/>
    <lineage>
        <taxon>Eukaryota</taxon>
        <taxon>Metazoa</taxon>
        <taxon>Chordata</taxon>
        <taxon>Craniata</taxon>
        <taxon>Vertebrata</taxon>
        <taxon>Chondrichthyes</taxon>
        <taxon>Holocephali</taxon>
        <taxon>Chimaeriformes</taxon>
        <taxon>Callorhinchidae</taxon>
        <taxon>Callorhinchus</taxon>
    </lineage>
</organism>
<reference evidence="2" key="1">
    <citation type="journal article" date="2006" name="Science">
        <title>Ancient noncoding elements conserved in the human genome.</title>
        <authorList>
            <person name="Venkatesh B."/>
            <person name="Kirkness E.F."/>
            <person name="Loh Y.H."/>
            <person name="Halpern A.L."/>
            <person name="Lee A.P."/>
            <person name="Johnson J."/>
            <person name="Dandona N."/>
            <person name="Viswanathan L.D."/>
            <person name="Tay A."/>
            <person name="Venter J.C."/>
            <person name="Strausberg R.L."/>
            <person name="Brenner S."/>
        </authorList>
    </citation>
    <scope>NUCLEOTIDE SEQUENCE [LARGE SCALE GENOMIC DNA]</scope>
</reference>